<organism evidence="8 9">
    <name type="scientific">Legionella jordanis</name>
    <dbReference type="NCBI Taxonomy" id="456"/>
    <lineage>
        <taxon>Bacteria</taxon>
        <taxon>Pseudomonadati</taxon>
        <taxon>Pseudomonadota</taxon>
        <taxon>Gammaproteobacteria</taxon>
        <taxon>Legionellales</taxon>
        <taxon>Legionellaceae</taxon>
        <taxon>Legionella</taxon>
    </lineage>
</organism>
<comment type="catalytic activity">
    <reaction evidence="6">
        <text>L-serine = pyruvate + NH4(+)</text>
        <dbReference type="Rhea" id="RHEA:19169"/>
        <dbReference type="ChEBI" id="CHEBI:15361"/>
        <dbReference type="ChEBI" id="CHEBI:28938"/>
        <dbReference type="ChEBI" id="CHEBI:33384"/>
        <dbReference type="EC" id="4.3.1.17"/>
    </reaction>
</comment>
<dbReference type="Proteomes" id="UP000055035">
    <property type="component" value="Unassembled WGS sequence"/>
</dbReference>
<dbReference type="GO" id="GO:0030170">
    <property type="term" value="F:pyridoxal phosphate binding"/>
    <property type="evidence" value="ECO:0007669"/>
    <property type="project" value="InterPro"/>
</dbReference>
<evidence type="ECO:0000256" key="4">
    <source>
        <dbReference type="ARBA" id="ARBA00022898"/>
    </source>
</evidence>
<evidence type="ECO:0000313" key="9">
    <source>
        <dbReference type="Proteomes" id="UP000055035"/>
    </source>
</evidence>
<reference evidence="8 9" key="1">
    <citation type="submission" date="2015-11" db="EMBL/GenBank/DDBJ databases">
        <title>Genomic analysis of 38 Legionella species identifies large and diverse effector repertoires.</title>
        <authorList>
            <person name="Burstein D."/>
            <person name="Amaro F."/>
            <person name="Zusman T."/>
            <person name="Lifshitz Z."/>
            <person name="Cohen O."/>
            <person name="Gilbert J.A."/>
            <person name="Pupko T."/>
            <person name="Shuman H.A."/>
            <person name="Segal G."/>
        </authorList>
    </citation>
    <scope>NUCLEOTIDE SEQUENCE [LARGE SCALE GENOMIC DNA]</scope>
    <source>
        <strain evidence="8 9">BL-540</strain>
    </source>
</reference>
<dbReference type="GO" id="GO:0006567">
    <property type="term" value="P:L-threonine catabolic process"/>
    <property type="evidence" value="ECO:0007669"/>
    <property type="project" value="TreeGrafter"/>
</dbReference>
<evidence type="ECO:0000256" key="2">
    <source>
        <dbReference type="ARBA" id="ARBA00010869"/>
    </source>
</evidence>
<dbReference type="STRING" id="456.Ljor_1793"/>
<dbReference type="GO" id="GO:0006565">
    <property type="term" value="P:L-serine catabolic process"/>
    <property type="evidence" value="ECO:0007669"/>
    <property type="project" value="TreeGrafter"/>
</dbReference>
<comment type="caution">
    <text evidence="8">The sequence shown here is derived from an EMBL/GenBank/DDBJ whole genome shotgun (WGS) entry which is preliminary data.</text>
</comment>
<accession>A0A0W0VBL9</accession>
<dbReference type="OrthoDB" id="9811476at2"/>
<evidence type="ECO:0000259" key="7">
    <source>
        <dbReference type="Pfam" id="PF00291"/>
    </source>
</evidence>
<dbReference type="Gene3D" id="3.40.50.1100">
    <property type="match status" value="2"/>
</dbReference>
<evidence type="ECO:0000256" key="6">
    <source>
        <dbReference type="ARBA" id="ARBA00049406"/>
    </source>
</evidence>
<proteinExistence type="inferred from homology"/>
<dbReference type="PANTHER" id="PTHR48078">
    <property type="entry name" value="THREONINE DEHYDRATASE, MITOCHONDRIAL-RELATED"/>
    <property type="match status" value="1"/>
</dbReference>
<dbReference type="PATRIC" id="fig|456.5.peg.1914"/>
<gene>
    <name evidence="8" type="primary">psdht</name>
    <name evidence="8" type="ORF">Ljor_1793</name>
</gene>
<dbReference type="RefSeq" id="WP_058471235.1">
    <property type="nucleotide sequence ID" value="NZ_CAAAIC010000008.1"/>
</dbReference>
<dbReference type="Pfam" id="PF00291">
    <property type="entry name" value="PALP"/>
    <property type="match status" value="1"/>
</dbReference>
<dbReference type="GO" id="GO:0003941">
    <property type="term" value="F:L-serine ammonia-lyase activity"/>
    <property type="evidence" value="ECO:0007669"/>
    <property type="project" value="UniProtKB-EC"/>
</dbReference>
<evidence type="ECO:0000256" key="1">
    <source>
        <dbReference type="ARBA" id="ARBA00001933"/>
    </source>
</evidence>
<keyword evidence="5 8" id="KW-0456">Lyase</keyword>
<evidence type="ECO:0000313" key="8">
    <source>
        <dbReference type="EMBL" id="KTD17487.1"/>
    </source>
</evidence>
<dbReference type="PANTHER" id="PTHR48078:SF2">
    <property type="entry name" value="CATABOLIC L-SERINE_THREONINE DEHYDRATASE"/>
    <property type="match status" value="1"/>
</dbReference>
<dbReference type="InterPro" id="IPR000634">
    <property type="entry name" value="Ser/Thr_deHydtase_PyrdxlP-BS"/>
</dbReference>
<comment type="cofactor">
    <cofactor evidence="1">
        <name>pyridoxal 5'-phosphate</name>
        <dbReference type="ChEBI" id="CHEBI:597326"/>
    </cofactor>
</comment>
<dbReference type="PROSITE" id="PS00165">
    <property type="entry name" value="DEHYDRATASE_SER_THR"/>
    <property type="match status" value="1"/>
</dbReference>
<keyword evidence="9" id="KW-1185">Reference proteome</keyword>
<comment type="similarity">
    <text evidence="2">Belongs to the serine/threonine dehydratase family.</text>
</comment>
<dbReference type="GO" id="GO:0009097">
    <property type="term" value="P:isoleucine biosynthetic process"/>
    <property type="evidence" value="ECO:0007669"/>
    <property type="project" value="TreeGrafter"/>
</dbReference>
<evidence type="ECO:0000256" key="5">
    <source>
        <dbReference type="ARBA" id="ARBA00023239"/>
    </source>
</evidence>
<feature type="domain" description="Tryptophan synthase beta chain-like PALP" evidence="7">
    <location>
        <begin position="4"/>
        <end position="292"/>
    </location>
</feature>
<dbReference type="SUPFAM" id="SSF53686">
    <property type="entry name" value="Tryptophan synthase beta subunit-like PLP-dependent enzymes"/>
    <property type="match status" value="1"/>
</dbReference>
<dbReference type="InterPro" id="IPR036052">
    <property type="entry name" value="TrpB-like_PALP_sf"/>
</dbReference>
<dbReference type="EMBL" id="LNYJ01000011">
    <property type="protein sequence ID" value="KTD17487.1"/>
    <property type="molecule type" value="Genomic_DNA"/>
</dbReference>
<dbReference type="EC" id="4.3.1.17" evidence="3"/>
<dbReference type="AlphaFoldDB" id="A0A0W0VBL9"/>
<protein>
    <recommendedName>
        <fullName evidence="3">L-serine ammonia-lyase</fullName>
        <ecNumber evidence="3">4.3.1.17</ecNumber>
    </recommendedName>
</protein>
<dbReference type="GO" id="GO:0004794">
    <property type="term" value="F:threonine deaminase activity"/>
    <property type="evidence" value="ECO:0007669"/>
    <property type="project" value="TreeGrafter"/>
</dbReference>
<name>A0A0W0VBL9_9GAMM</name>
<dbReference type="InterPro" id="IPR050147">
    <property type="entry name" value="Ser/Thr_Dehydratase"/>
</dbReference>
<keyword evidence="4" id="KW-0663">Pyridoxal phosphate</keyword>
<sequence>MQPLHIKTALTQSQLLTNRFGKIVYFKNELLQPSGSFKLRGIGKLCQSEWQRGVRSFVASSGGNAGVAVAYCGMKLKVPTKVFIPSTSHPIYIEAIKAFGAQVVVAGGAWDEAHRAAQNFAEEKQAAYIPPFDHPLLWQGHATMMTELVSQGMPKPDAVIASVGGGGLACGVLEGMRQCKWQDVPLIAVETRGADSFSQSLKANQLIRLPVITSKATSLGAKCISAQLMRWEKEHDVRSLVVSDEDADYGSRAFAKDQRMLVELASGASLAPVYQNHPIIQSFKTILVIVCGGLNISHFDLNHS</sequence>
<dbReference type="InterPro" id="IPR001926">
    <property type="entry name" value="TrpB-like_PALP"/>
</dbReference>
<evidence type="ECO:0000256" key="3">
    <source>
        <dbReference type="ARBA" id="ARBA00012093"/>
    </source>
</evidence>